<evidence type="ECO:0000259" key="7">
    <source>
        <dbReference type="PROSITE" id="PS51464"/>
    </source>
</evidence>
<dbReference type="GO" id="GO:0016853">
    <property type="term" value="F:isomerase activity"/>
    <property type="evidence" value="ECO:0007669"/>
    <property type="project" value="UniProtKB-KW"/>
</dbReference>
<evidence type="ECO:0000313" key="8">
    <source>
        <dbReference type="EMBL" id="ROZ85443.1"/>
    </source>
</evidence>
<comment type="similarity">
    <text evidence="1 4">Belongs to the SIS family. GutQ/KpsF subfamily.</text>
</comment>
<dbReference type="RefSeq" id="WP_123889174.1">
    <property type="nucleotide sequence ID" value="NZ_JBPYCX010000008.1"/>
</dbReference>
<feature type="domain" description="CBS" evidence="6">
    <location>
        <begin position="271"/>
        <end position="323"/>
    </location>
</feature>
<dbReference type="PROSITE" id="PS51464">
    <property type="entry name" value="SIS"/>
    <property type="match status" value="1"/>
</dbReference>
<keyword evidence="9" id="KW-1185">Reference proteome</keyword>
<dbReference type="NCBIfam" id="TIGR00393">
    <property type="entry name" value="kpsF"/>
    <property type="match status" value="1"/>
</dbReference>
<dbReference type="CDD" id="cd05014">
    <property type="entry name" value="SIS_Kpsf"/>
    <property type="match status" value="1"/>
</dbReference>
<dbReference type="PANTHER" id="PTHR42745:SF1">
    <property type="entry name" value="ARABINOSE 5-PHOSPHATE ISOMERASE KDSD"/>
    <property type="match status" value="1"/>
</dbReference>
<dbReference type="InterPro" id="IPR001347">
    <property type="entry name" value="SIS_dom"/>
</dbReference>
<dbReference type="Gene3D" id="3.10.580.10">
    <property type="entry name" value="CBS-domain"/>
    <property type="match status" value="1"/>
</dbReference>
<organism evidence="8 9">
    <name type="scientific">Pseudomonas neustonica</name>
    <dbReference type="NCBI Taxonomy" id="2487346"/>
    <lineage>
        <taxon>Bacteria</taxon>
        <taxon>Pseudomonadati</taxon>
        <taxon>Pseudomonadota</taxon>
        <taxon>Gammaproteobacteria</taxon>
        <taxon>Pseudomonadales</taxon>
        <taxon>Pseudomonadaceae</taxon>
        <taxon>Pseudomonas</taxon>
    </lineage>
</organism>
<dbReference type="InterPro" id="IPR004800">
    <property type="entry name" value="KdsD/KpsF-type"/>
</dbReference>
<feature type="domain" description="CBS" evidence="6">
    <location>
        <begin position="204"/>
        <end position="262"/>
    </location>
</feature>
<keyword evidence="3 5" id="KW-0129">CBS domain</keyword>
<evidence type="ECO:0000256" key="5">
    <source>
        <dbReference type="PROSITE-ProRule" id="PRU00703"/>
    </source>
</evidence>
<feature type="domain" description="SIS" evidence="7">
    <location>
        <begin position="35"/>
        <end position="178"/>
    </location>
</feature>
<dbReference type="EMBL" id="RKKU01000007">
    <property type="protein sequence ID" value="ROZ85443.1"/>
    <property type="molecule type" value="Genomic_DNA"/>
</dbReference>
<dbReference type="SUPFAM" id="SSF53697">
    <property type="entry name" value="SIS domain"/>
    <property type="match status" value="1"/>
</dbReference>
<reference evidence="8 9" key="1">
    <citation type="submission" date="2018-11" db="EMBL/GenBank/DDBJ databases">
        <authorList>
            <person name="Jang G.I."/>
            <person name="Hwang C.Y."/>
        </authorList>
    </citation>
    <scope>NUCLEOTIDE SEQUENCE [LARGE SCALE GENOMIC DNA]</scope>
    <source>
        <strain evidence="8 9">SSM26</strain>
    </source>
</reference>
<dbReference type="EC" id="5.3.1.13" evidence="4"/>
<keyword evidence="4 8" id="KW-0413">Isomerase</keyword>
<evidence type="ECO:0000256" key="3">
    <source>
        <dbReference type="ARBA" id="ARBA00023122"/>
    </source>
</evidence>
<comment type="caution">
    <text evidence="8">The sequence shown here is derived from an EMBL/GenBank/DDBJ whole genome shotgun (WGS) entry which is preliminary data.</text>
</comment>
<dbReference type="SMART" id="SM00116">
    <property type="entry name" value="CBS"/>
    <property type="match status" value="2"/>
</dbReference>
<evidence type="ECO:0000256" key="1">
    <source>
        <dbReference type="ARBA" id="ARBA00008165"/>
    </source>
</evidence>
<dbReference type="PROSITE" id="PS51371">
    <property type="entry name" value="CBS"/>
    <property type="match status" value="2"/>
</dbReference>
<dbReference type="InterPro" id="IPR046348">
    <property type="entry name" value="SIS_dom_sf"/>
</dbReference>
<evidence type="ECO:0000256" key="2">
    <source>
        <dbReference type="ARBA" id="ARBA00022737"/>
    </source>
</evidence>
<dbReference type="InterPro" id="IPR000644">
    <property type="entry name" value="CBS_dom"/>
</dbReference>
<dbReference type="Proteomes" id="UP000275199">
    <property type="component" value="Unassembled WGS sequence"/>
</dbReference>
<dbReference type="PANTHER" id="PTHR42745">
    <property type="match status" value="1"/>
</dbReference>
<dbReference type="InterPro" id="IPR035474">
    <property type="entry name" value="SIS_Kpsf"/>
</dbReference>
<dbReference type="Pfam" id="PF00571">
    <property type="entry name" value="CBS"/>
    <property type="match status" value="2"/>
</dbReference>
<dbReference type="InterPro" id="IPR046342">
    <property type="entry name" value="CBS_dom_sf"/>
</dbReference>
<proteinExistence type="inferred from homology"/>
<evidence type="ECO:0000259" key="6">
    <source>
        <dbReference type="PROSITE" id="PS51371"/>
    </source>
</evidence>
<sequence>MPHFDYIASARRTISMERDAVDTLLQRLDAHFIKACDTLLACTGRIVVTGMGKSGHIGCKLAATLASTGTPAFFVHPGEASHGDMGMITPQDVVIALSNSGNTAEVVTLLPLIKRMGVPLISITGNPESTMALAAVANLDTAVAQEACPLNLAPTSSTTTALVMGDALAIALLEARGFSAEDFAFSHPGGSLGRRLLLLADDIMHSGDSMPLVTPSTSLRDALLEMTRKGLGLTGIIDEQQHLVGIFTDGDLRRTLDHSVDFHTMTIADVMTANGKTARSGMLAAEVLKIMEDAKINGLFVVDDNGKPVGALNMHDLLRAGVV</sequence>
<keyword evidence="2" id="KW-0677">Repeat</keyword>
<dbReference type="InterPro" id="IPR050986">
    <property type="entry name" value="GutQ/KpsF_isomerases"/>
</dbReference>
<evidence type="ECO:0000256" key="4">
    <source>
        <dbReference type="PIRNR" id="PIRNR004692"/>
    </source>
</evidence>
<name>A0ABX9XJ39_9PSED</name>
<protein>
    <recommendedName>
        <fullName evidence="4">Arabinose 5-phosphate isomerase</fullName>
        <shortName evidence="4">API</shortName>
        <ecNumber evidence="4">5.3.1.13</ecNumber>
    </recommendedName>
</protein>
<dbReference type="CDD" id="cd04604">
    <property type="entry name" value="CBS_pair_SIS_assoc"/>
    <property type="match status" value="1"/>
</dbReference>
<comment type="catalytic activity">
    <reaction evidence="4">
        <text>D-arabinose 5-phosphate = D-ribulose 5-phosphate</text>
        <dbReference type="Rhea" id="RHEA:23104"/>
        <dbReference type="ChEBI" id="CHEBI:57693"/>
        <dbReference type="ChEBI" id="CHEBI:58121"/>
        <dbReference type="EC" id="5.3.1.13"/>
    </reaction>
</comment>
<gene>
    <name evidence="8" type="ORF">EF096_08395</name>
</gene>
<dbReference type="PIRSF" id="PIRSF004692">
    <property type="entry name" value="KdsD_KpsF"/>
    <property type="match status" value="1"/>
</dbReference>
<dbReference type="Gene3D" id="3.40.50.10490">
    <property type="entry name" value="Glucose-6-phosphate isomerase like protein, domain 1"/>
    <property type="match status" value="1"/>
</dbReference>
<evidence type="ECO:0000313" key="9">
    <source>
        <dbReference type="Proteomes" id="UP000275199"/>
    </source>
</evidence>
<accession>A0ABX9XJ39</accession>
<dbReference type="Pfam" id="PF01380">
    <property type="entry name" value="SIS"/>
    <property type="match status" value="1"/>
</dbReference>